<accession>A0A8S4NAQ2</accession>
<evidence type="ECO:0000313" key="3">
    <source>
        <dbReference type="EMBL" id="CAH1777365.1"/>
    </source>
</evidence>
<dbReference type="Proteomes" id="UP000749559">
    <property type="component" value="Unassembled WGS sequence"/>
</dbReference>
<feature type="region of interest" description="Disordered" evidence="1">
    <location>
        <begin position="360"/>
        <end position="382"/>
    </location>
</feature>
<reference evidence="3" key="1">
    <citation type="submission" date="2022-03" db="EMBL/GenBank/DDBJ databases">
        <authorList>
            <person name="Martin C."/>
        </authorList>
    </citation>
    <scope>NUCLEOTIDE SEQUENCE</scope>
</reference>
<keyword evidence="2" id="KW-0812">Transmembrane</keyword>
<sequence>MINKVSVENISDCKATACMDKVNTFSFDHDAGDKMDEHWCKTMYCEWNPKENDYDIKAKLSADAGRMDVYSLAHLSKPCHDIYIPNGTVIIPLHFPSKGDHCGSQGDFKNTNFIPDAFCDSGFNNYQYLPQDSKYVTHKCKLNDEGTEWQFHPKNAYIKPESNTGWLILPAPGTPNLNGSVIFRLQRMRAEHLESKCGDSKTIYAAKDLRQCMLFAFETKGVNVINYFSSSSSTSVECNFRTCEKLPNGDYEFNYKRTEGNHGYDVYALEPDISIVPKNIIDEPPIKENVTLPQSNDTKTCLSEFQSDTVKINVLTGIVLVLFGIVIGLLCVFIYKRERNWIERTRIYRYLEGICRSRSRNGTNTHSRQTEEARDSPGQNNAQYQLIGQNNRQSTNNTYRFRFNRQDTYIVHRINSGKTCINTIYVHCTVVYSIPTEGLGTY</sequence>
<comment type="caution">
    <text evidence="3">The sequence shown here is derived from an EMBL/GenBank/DDBJ whole genome shotgun (WGS) entry which is preliminary data.</text>
</comment>
<protein>
    <submittedName>
        <fullName evidence="3">Uncharacterized protein</fullName>
    </submittedName>
</protein>
<gene>
    <name evidence="3" type="ORF">OFUS_LOCUS4419</name>
</gene>
<feature type="transmembrane region" description="Helical" evidence="2">
    <location>
        <begin position="314"/>
        <end position="335"/>
    </location>
</feature>
<name>A0A8S4NAQ2_OWEFU</name>
<evidence type="ECO:0000313" key="4">
    <source>
        <dbReference type="Proteomes" id="UP000749559"/>
    </source>
</evidence>
<evidence type="ECO:0000256" key="2">
    <source>
        <dbReference type="SAM" id="Phobius"/>
    </source>
</evidence>
<dbReference type="AlphaFoldDB" id="A0A8S4NAQ2"/>
<evidence type="ECO:0000256" key="1">
    <source>
        <dbReference type="SAM" id="MobiDB-lite"/>
    </source>
</evidence>
<dbReference type="EMBL" id="CAIIXF020000002">
    <property type="protein sequence ID" value="CAH1777365.1"/>
    <property type="molecule type" value="Genomic_DNA"/>
</dbReference>
<organism evidence="3 4">
    <name type="scientific">Owenia fusiformis</name>
    <name type="common">Polychaete worm</name>
    <dbReference type="NCBI Taxonomy" id="6347"/>
    <lineage>
        <taxon>Eukaryota</taxon>
        <taxon>Metazoa</taxon>
        <taxon>Spiralia</taxon>
        <taxon>Lophotrochozoa</taxon>
        <taxon>Annelida</taxon>
        <taxon>Polychaeta</taxon>
        <taxon>Sedentaria</taxon>
        <taxon>Canalipalpata</taxon>
        <taxon>Sabellida</taxon>
        <taxon>Oweniida</taxon>
        <taxon>Oweniidae</taxon>
        <taxon>Owenia</taxon>
    </lineage>
</organism>
<keyword evidence="2" id="KW-1133">Transmembrane helix</keyword>
<keyword evidence="2" id="KW-0472">Membrane</keyword>
<keyword evidence="4" id="KW-1185">Reference proteome</keyword>
<proteinExistence type="predicted"/>